<comment type="subunit">
    <text evidence="2">The complex is composed of two ATP-binding proteins (CysA), two transmembrane proteins (CysT and CysW) and a solute-binding protein (CysP).</text>
</comment>
<feature type="transmembrane region" description="Helical" evidence="9">
    <location>
        <begin position="12"/>
        <end position="35"/>
    </location>
</feature>
<keyword evidence="14" id="KW-1185">Reference proteome</keyword>
<feature type="transmembrane region" description="Helical" evidence="9">
    <location>
        <begin position="56"/>
        <end position="82"/>
    </location>
</feature>
<evidence type="ECO:0000256" key="3">
    <source>
        <dbReference type="ARBA" id="ARBA00022448"/>
    </source>
</evidence>
<dbReference type="Gene3D" id="1.10.3720.10">
    <property type="entry name" value="MetI-like"/>
    <property type="match status" value="1"/>
</dbReference>
<comment type="function">
    <text evidence="9">Part of the ABC transporter complex (TC 3.A.1.6.1) involved in sulfate/thiosulfate import.</text>
</comment>
<evidence type="ECO:0000256" key="2">
    <source>
        <dbReference type="ARBA" id="ARBA00011779"/>
    </source>
</evidence>
<comment type="caution">
    <text evidence="9">Lacks conserved residue(s) required for the propagation of feature annotation.</text>
</comment>
<comment type="subcellular location">
    <subcellularLocation>
        <location evidence="1">Membrane</location>
        <topology evidence="1">Multi-pass membrane protein</topology>
    </subcellularLocation>
</comment>
<feature type="transmembrane region" description="Helical" evidence="9">
    <location>
        <begin position="102"/>
        <end position="119"/>
    </location>
</feature>
<evidence type="ECO:0000256" key="9">
    <source>
        <dbReference type="RuleBase" id="RU366001"/>
    </source>
</evidence>
<evidence type="ECO:0000256" key="4">
    <source>
        <dbReference type="ARBA" id="ARBA00022692"/>
    </source>
</evidence>
<reference evidence="11 13" key="1">
    <citation type="journal article" date="2015" name="Int. J. Syst. Evol. Microbiol.">
        <title>Bacillus glycinifermentans sp. nov., isolated from fermented soybean paste.</title>
        <authorList>
            <person name="Kim S.J."/>
            <person name="Dunlap C.A."/>
            <person name="Kwon S.W."/>
            <person name="Rooney A.P."/>
        </authorList>
    </citation>
    <scope>NUCLEOTIDE SEQUENCE [LARGE SCALE GENOMIC DNA]</scope>
    <source>
        <strain evidence="11 13">GO-13</strain>
    </source>
</reference>
<dbReference type="InterPro" id="IPR035906">
    <property type="entry name" value="MetI-like_sf"/>
</dbReference>
<dbReference type="PATRIC" id="fig|1664069.3.peg.257"/>
<dbReference type="Pfam" id="PF00528">
    <property type="entry name" value="BPD_transp_1"/>
    <property type="match status" value="1"/>
</dbReference>
<evidence type="ECO:0000313" key="14">
    <source>
        <dbReference type="Proteomes" id="UP001341297"/>
    </source>
</evidence>
<sequence length="272" mass="29909">MTRRKNIFPGFGISLGITMAYLGIIVLIPLTMVFMKTASMGFLDFWQAVAEPRVLASIRLTVLTALAAALVNAVFGLLIAWVLTRYTFPGKKLLDGLVDLPFALPTAVAGIALTSLYSPNGWIGQFLHMKVAFTPLGIIIALVFIGLPFIVRTVQPVIENIEKEIEEASAILGAAPPQTFWKVIFPQLLPSVITGFSLAFARSLGEYGSVVFIAGNIPYKTEIAPLIIMTKLEQYDYSGATAVACVMLMISFFLLLMINLFQWRVSKRWVRS</sequence>
<proteinExistence type="inferred from homology"/>
<feature type="domain" description="ABC transmembrane type-1" evidence="10">
    <location>
        <begin position="58"/>
        <end position="258"/>
    </location>
</feature>
<dbReference type="RefSeq" id="WP_048407089.1">
    <property type="nucleotide sequence ID" value="NZ_CP095476.1"/>
</dbReference>
<name>A0A0J6ED24_9BACI</name>
<dbReference type="GO" id="GO:0005886">
    <property type="term" value="C:plasma membrane"/>
    <property type="evidence" value="ECO:0007669"/>
    <property type="project" value="InterPro"/>
</dbReference>
<evidence type="ECO:0000313" key="12">
    <source>
        <dbReference type="EMBL" id="MEC0487073.1"/>
    </source>
</evidence>
<comment type="function">
    <text evidence="8">Part of the ABC transporter complex CysAWTP (TC 3.A.1.6.1) involved in sulfate/thiosulfate import. Probably responsible for the translocation of the substrate across the membrane.</text>
</comment>
<comment type="similarity">
    <text evidence="9">Belongs to the binding-protein-dependent transport system permease family. CysTW subfamily.</text>
</comment>
<dbReference type="NCBIfam" id="TIGR00969">
    <property type="entry name" value="3a0106s02"/>
    <property type="match status" value="1"/>
</dbReference>
<dbReference type="Proteomes" id="UP000036168">
    <property type="component" value="Unassembled WGS sequence"/>
</dbReference>
<evidence type="ECO:0000313" key="13">
    <source>
        <dbReference type="Proteomes" id="UP000036168"/>
    </source>
</evidence>
<dbReference type="OrthoDB" id="9808619at2"/>
<organism evidence="11 13">
    <name type="scientific">Bacillus glycinifermentans</name>
    <dbReference type="NCBI Taxonomy" id="1664069"/>
    <lineage>
        <taxon>Bacteria</taxon>
        <taxon>Bacillati</taxon>
        <taxon>Bacillota</taxon>
        <taxon>Bacilli</taxon>
        <taxon>Bacillales</taxon>
        <taxon>Bacillaceae</taxon>
        <taxon>Bacillus</taxon>
    </lineage>
</organism>
<dbReference type="CDD" id="cd06261">
    <property type="entry name" value="TM_PBP2"/>
    <property type="match status" value="1"/>
</dbReference>
<evidence type="ECO:0000256" key="8">
    <source>
        <dbReference type="ARBA" id="ARBA00025323"/>
    </source>
</evidence>
<keyword evidence="5 9" id="KW-1133">Transmembrane helix</keyword>
<feature type="transmembrane region" description="Helical" evidence="9">
    <location>
        <begin position="239"/>
        <end position="261"/>
    </location>
</feature>
<keyword evidence="3 9" id="KW-0813">Transport</keyword>
<dbReference type="PANTHER" id="PTHR30406:SF8">
    <property type="entry name" value="SULFATE TRANSPORT SYSTEM PERMEASE PROTEIN CYST"/>
    <property type="match status" value="1"/>
</dbReference>
<dbReference type="EMBL" id="JARRTL010000026">
    <property type="protein sequence ID" value="MEC0487073.1"/>
    <property type="molecule type" value="Genomic_DNA"/>
</dbReference>
<dbReference type="PROSITE" id="PS50928">
    <property type="entry name" value="ABC_TM1"/>
    <property type="match status" value="1"/>
</dbReference>
<evidence type="ECO:0000256" key="5">
    <source>
        <dbReference type="ARBA" id="ARBA00022989"/>
    </source>
</evidence>
<dbReference type="GO" id="GO:0015419">
    <property type="term" value="F:ABC-type sulfate transporter activity"/>
    <property type="evidence" value="ECO:0007669"/>
    <property type="project" value="UniProtKB-UniRule"/>
</dbReference>
<dbReference type="Proteomes" id="UP001341297">
    <property type="component" value="Unassembled WGS sequence"/>
</dbReference>
<evidence type="ECO:0000256" key="6">
    <source>
        <dbReference type="ARBA" id="ARBA00023032"/>
    </source>
</evidence>
<reference evidence="11" key="2">
    <citation type="submission" date="2015-10" db="EMBL/GenBank/DDBJ databases">
        <authorList>
            <person name="Gilbert D.G."/>
        </authorList>
    </citation>
    <scope>NUCLEOTIDE SEQUENCE</scope>
    <source>
        <strain evidence="11">GO-13</strain>
    </source>
</reference>
<comment type="caution">
    <text evidence="11">The sequence shown here is derived from an EMBL/GenBank/DDBJ whole genome shotgun (WGS) entry which is preliminary data.</text>
</comment>
<evidence type="ECO:0000256" key="1">
    <source>
        <dbReference type="ARBA" id="ARBA00004141"/>
    </source>
</evidence>
<dbReference type="AlphaFoldDB" id="A0A0J6ED24"/>
<feature type="transmembrane region" description="Helical" evidence="9">
    <location>
        <begin position="131"/>
        <end position="151"/>
    </location>
</feature>
<dbReference type="NCBIfam" id="TIGR02139">
    <property type="entry name" value="permease_CysT"/>
    <property type="match status" value="1"/>
</dbReference>
<evidence type="ECO:0000259" key="10">
    <source>
        <dbReference type="PROSITE" id="PS50928"/>
    </source>
</evidence>
<dbReference type="SUPFAM" id="SSF161098">
    <property type="entry name" value="MetI-like"/>
    <property type="match status" value="1"/>
</dbReference>
<dbReference type="FunFam" id="1.10.3720.10:FF:000004">
    <property type="entry name" value="Sulfate transport system permease protein CysT"/>
    <property type="match status" value="1"/>
</dbReference>
<keyword evidence="4 9" id="KW-0812">Transmembrane</keyword>
<dbReference type="InterPro" id="IPR000515">
    <property type="entry name" value="MetI-like"/>
</dbReference>
<dbReference type="STRING" id="1664069.BGLY_1368"/>
<dbReference type="InterPro" id="IPR005667">
    <property type="entry name" value="Sulph_transpt2"/>
</dbReference>
<keyword evidence="6 9" id="KW-0764">Sulfate transport</keyword>
<dbReference type="InterPro" id="IPR011865">
    <property type="entry name" value="CysT_permease"/>
</dbReference>
<dbReference type="EMBL" id="LECW02000036">
    <property type="protein sequence ID" value="KRT91368.1"/>
    <property type="molecule type" value="Genomic_DNA"/>
</dbReference>
<accession>A0A0J6ED24</accession>
<evidence type="ECO:0000256" key="7">
    <source>
        <dbReference type="ARBA" id="ARBA00023136"/>
    </source>
</evidence>
<protein>
    <recommendedName>
        <fullName evidence="9">Sulfate transport system permease protein CysT</fullName>
    </recommendedName>
</protein>
<keyword evidence="7 9" id="KW-0472">Membrane</keyword>
<dbReference type="PANTHER" id="PTHR30406">
    <property type="entry name" value="SULFATE TRANSPORT SYSTEM PERMEASE PROTEIN"/>
    <property type="match status" value="1"/>
</dbReference>
<evidence type="ECO:0000313" key="11">
    <source>
        <dbReference type="EMBL" id="KRT91368.1"/>
    </source>
</evidence>
<gene>
    <name evidence="12" type="primary">cysT</name>
    <name evidence="11" type="ORF">AB447_223210</name>
    <name evidence="12" type="ORF">P8828_20175</name>
</gene>
<reference evidence="12 14" key="3">
    <citation type="submission" date="2023-03" db="EMBL/GenBank/DDBJ databases">
        <title>Agriculturally important microbes genome sequencing.</title>
        <authorList>
            <person name="Dunlap C."/>
        </authorList>
    </citation>
    <scope>NUCLEOTIDE SEQUENCE [LARGE SCALE GENOMIC DNA]</scope>
    <source>
        <strain evidence="12 14">CBP-3203</strain>
    </source>
</reference>